<dbReference type="GO" id="GO:0005741">
    <property type="term" value="C:mitochondrial outer membrane"/>
    <property type="evidence" value="ECO:0007669"/>
    <property type="project" value="InterPro"/>
</dbReference>
<organism evidence="2 3">
    <name type="scientific">Serendipita vermifera MAFF 305830</name>
    <dbReference type="NCBI Taxonomy" id="933852"/>
    <lineage>
        <taxon>Eukaryota</taxon>
        <taxon>Fungi</taxon>
        <taxon>Dikarya</taxon>
        <taxon>Basidiomycota</taxon>
        <taxon>Agaricomycotina</taxon>
        <taxon>Agaricomycetes</taxon>
        <taxon>Sebacinales</taxon>
        <taxon>Serendipitaceae</taxon>
        <taxon>Serendipita</taxon>
    </lineage>
</organism>
<feature type="compositionally biased region" description="Basic and acidic residues" evidence="1">
    <location>
        <begin position="76"/>
        <end position="96"/>
    </location>
</feature>
<protein>
    <submittedName>
        <fullName evidence="2">Uncharacterized protein</fullName>
    </submittedName>
</protein>
<dbReference type="EMBL" id="KN824278">
    <property type="protein sequence ID" value="KIM33462.1"/>
    <property type="molecule type" value="Genomic_DNA"/>
</dbReference>
<dbReference type="AlphaFoldDB" id="A0A0C2XX70"/>
<accession>A0A0C2XX70</accession>
<dbReference type="GO" id="GO:0070096">
    <property type="term" value="P:mitochondrial outer membrane translocase complex assembly"/>
    <property type="evidence" value="ECO:0007669"/>
    <property type="project" value="TreeGrafter"/>
</dbReference>
<name>A0A0C2XX70_SERVB</name>
<feature type="compositionally biased region" description="Gly residues" evidence="1">
    <location>
        <begin position="214"/>
        <end position="225"/>
    </location>
</feature>
<evidence type="ECO:0000313" key="3">
    <source>
        <dbReference type="Proteomes" id="UP000054097"/>
    </source>
</evidence>
<feature type="compositionally biased region" description="Polar residues" evidence="1">
    <location>
        <begin position="101"/>
        <end position="113"/>
    </location>
</feature>
<dbReference type="GO" id="GO:0045040">
    <property type="term" value="P:protein insertion into mitochondrial outer membrane"/>
    <property type="evidence" value="ECO:0007669"/>
    <property type="project" value="TreeGrafter"/>
</dbReference>
<reference evidence="2 3" key="1">
    <citation type="submission" date="2014-04" db="EMBL/GenBank/DDBJ databases">
        <authorList>
            <consortium name="DOE Joint Genome Institute"/>
            <person name="Kuo A."/>
            <person name="Zuccaro A."/>
            <person name="Kohler A."/>
            <person name="Nagy L.G."/>
            <person name="Floudas D."/>
            <person name="Copeland A."/>
            <person name="Barry K.W."/>
            <person name="Cichocki N."/>
            <person name="Veneault-Fourrey C."/>
            <person name="LaButti K."/>
            <person name="Lindquist E.A."/>
            <person name="Lipzen A."/>
            <person name="Lundell T."/>
            <person name="Morin E."/>
            <person name="Murat C."/>
            <person name="Sun H."/>
            <person name="Tunlid A."/>
            <person name="Henrissat B."/>
            <person name="Grigoriev I.V."/>
            <person name="Hibbett D.S."/>
            <person name="Martin F."/>
            <person name="Nordberg H.P."/>
            <person name="Cantor M.N."/>
            <person name="Hua S.X."/>
        </authorList>
    </citation>
    <scope>NUCLEOTIDE SEQUENCE [LARGE SCALE GENOMIC DNA]</scope>
    <source>
        <strain evidence="2 3">MAFF 305830</strain>
    </source>
</reference>
<evidence type="ECO:0000256" key="1">
    <source>
        <dbReference type="SAM" id="MobiDB-lite"/>
    </source>
</evidence>
<sequence length="328" mass="34523">MDPLEAALSSSFTTANIPPTPTKSTPSASQEGPKETTGVKTHIPTRSVDLEAERIAAMDDSWKGAYEERLAEWKAENAVRREQSEKTRGEWEKRSGDATYSFANPTAGSSMASSFVDARDLVAGEGEGGHGVQALDQVLSPSAKKTPANRPSTASGSGEDNSQGWENVPSESFASSYPSINFPPQPDPSKSTGQSRPREGLEGPSSSTPYYRRGQGGDGKGGQSGAGLTLPPVAPPSVTLAIFDTTLSTRARALALVSSLAINLVLPFINGIMLGFGEIAAKSLFGWGGWRDVAGSLGLRGAGSRKNVRNMPRDLGTRKETPTILTMP</sequence>
<feature type="compositionally biased region" description="Polar residues" evidence="1">
    <location>
        <begin position="8"/>
        <end position="17"/>
    </location>
</feature>
<gene>
    <name evidence="2" type="ORF">M408DRAFT_154727</name>
</gene>
<dbReference type="InterPro" id="IPR013262">
    <property type="entry name" value="OMP_MIM1/TOM13_mt"/>
</dbReference>
<dbReference type="HOGENOM" id="CLU_078285_0_0_1"/>
<dbReference type="Pfam" id="PF08219">
    <property type="entry name" value="TOM13"/>
    <property type="match status" value="1"/>
</dbReference>
<evidence type="ECO:0000313" key="2">
    <source>
        <dbReference type="EMBL" id="KIM33462.1"/>
    </source>
</evidence>
<dbReference type="OrthoDB" id="5529571at2759"/>
<feature type="region of interest" description="Disordered" evidence="1">
    <location>
        <begin position="1"/>
        <end position="47"/>
    </location>
</feature>
<reference evidence="3" key="2">
    <citation type="submission" date="2015-01" db="EMBL/GenBank/DDBJ databases">
        <title>Evolutionary Origins and Diversification of the Mycorrhizal Mutualists.</title>
        <authorList>
            <consortium name="DOE Joint Genome Institute"/>
            <consortium name="Mycorrhizal Genomics Consortium"/>
            <person name="Kohler A."/>
            <person name="Kuo A."/>
            <person name="Nagy L.G."/>
            <person name="Floudas D."/>
            <person name="Copeland A."/>
            <person name="Barry K.W."/>
            <person name="Cichocki N."/>
            <person name="Veneault-Fourrey C."/>
            <person name="LaButti K."/>
            <person name="Lindquist E.A."/>
            <person name="Lipzen A."/>
            <person name="Lundell T."/>
            <person name="Morin E."/>
            <person name="Murat C."/>
            <person name="Riley R."/>
            <person name="Ohm R."/>
            <person name="Sun H."/>
            <person name="Tunlid A."/>
            <person name="Henrissat B."/>
            <person name="Grigoriev I.V."/>
            <person name="Hibbett D.S."/>
            <person name="Martin F."/>
        </authorList>
    </citation>
    <scope>NUCLEOTIDE SEQUENCE [LARGE SCALE GENOMIC DNA]</scope>
    <source>
        <strain evidence="3">MAFF 305830</strain>
    </source>
</reference>
<proteinExistence type="predicted"/>
<dbReference type="Proteomes" id="UP000054097">
    <property type="component" value="Unassembled WGS sequence"/>
</dbReference>
<keyword evidence="3" id="KW-1185">Reference proteome</keyword>
<dbReference type="PANTHER" id="PTHR28241">
    <property type="entry name" value="MITOCHONDRIAL IMPORT PROTEIN 1"/>
    <property type="match status" value="1"/>
</dbReference>
<feature type="region of interest" description="Disordered" evidence="1">
    <location>
        <begin position="76"/>
        <end position="231"/>
    </location>
</feature>
<dbReference type="PANTHER" id="PTHR28241:SF1">
    <property type="entry name" value="MITOCHONDRIAL IMPORT PROTEIN 1"/>
    <property type="match status" value="1"/>
</dbReference>
<feature type="compositionally biased region" description="Polar residues" evidence="1">
    <location>
        <begin position="149"/>
        <end position="179"/>
    </location>
</feature>